<dbReference type="AlphaFoldDB" id="A0A9D1YWS6"/>
<dbReference type="Proteomes" id="UP000824005">
    <property type="component" value="Unassembled WGS sequence"/>
</dbReference>
<dbReference type="EMBL" id="DXDC01000309">
    <property type="protein sequence ID" value="HIY66612.1"/>
    <property type="molecule type" value="Genomic_DNA"/>
</dbReference>
<gene>
    <name evidence="1" type="ORF">H9830_10085</name>
</gene>
<proteinExistence type="predicted"/>
<name>A0A9D1YWS6_9MICO</name>
<evidence type="ECO:0000313" key="2">
    <source>
        <dbReference type="Proteomes" id="UP000824005"/>
    </source>
</evidence>
<protein>
    <submittedName>
        <fullName evidence="1">Uncharacterized protein</fullName>
    </submittedName>
</protein>
<reference evidence="1" key="1">
    <citation type="journal article" date="2021" name="PeerJ">
        <title>Extensive microbial diversity within the chicken gut microbiome revealed by metagenomics and culture.</title>
        <authorList>
            <person name="Gilroy R."/>
            <person name="Ravi A."/>
            <person name="Getino M."/>
            <person name="Pursley I."/>
            <person name="Horton D.L."/>
            <person name="Alikhan N.F."/>
            <person name="Baker D."/>
            <person name="Gharbi K."/>
            <person name="Hall N."/>
            <person name="Watson M."/>
            <person name="Adriaenssens E.M."/>
            <person name="Foster-Nyarko E."/>
            <person name="Jarju S."/>
            <person name="Secka A."/>
            <person name="Antonio M."/>
            <person name="Oren A."/>
            <person name="Chaudhuri R.R."/>
            <person name="La Ragione R."/>
            <person name="Hildebrand F."/>
            <person name="Pallen M.J."/>
        </authorList>
    </citation>
    <scope>NUCLEOTIDE SEQUENCE</scope>
    <source>
        <strain evidence="1">ChiGjej1B1-98</strain>
    </source>
</reference>
<comment type="caution">
    <text evidence="1">The sequence shown here is derived from an EMBL/GenBank/DDBJ whole genome shotgun (WGS) entry which is preliminary data.</text>
</comment>
<sequence>MSKKTGEAATNKAQELVRAQLADAKTEAFVDDGMLFLTATIERDGEELAASHAYTLDSMRPEELATAARDVANRVLQQLQSRD</sequence>
<accession>A0A9D1YWS6</accession>
<evidence type="ECO:0000313" key="1">
    <source>
        <dbReference type="EMBL" id="HIY66612.1"/>
    </source>
</evidence>
<reference evidence="1" key="2">
    <citation type="submission" date="2021-04" db="EMBL/GenBank/DDBJ databases">
        <authorList>
            <person name="Gilroy R."/>
        </authorList>
    </citation>
    <scope>NUCLEOTIDE SEQUENCE</scope>
    <source>
        <strain evidence="1">ChiGjej1B1-98</strain>
    </source>
</reference>
<organism evidence="1 2">
    <name type="scientific">Candidatus Agrococcus pullicola</name>
    <dbReference type="NCBI Taxonomy" id="2838429"/>
    <lineage>
        <taxon>Bacteria</taxon>
        <taxon>Bacillati</taxon>
        <taxon>Actinomycetota</taxon>
        <taxon>Actinomycetes</taxon>
        <taxon>Micrococcales</taxon>
        <taxon>Microbacteriaceae</taxon>
        <taxon>Agrococcus</taxon>
    </lineage>
</organism>